<dbReference type="EMBL" id="DTGZ01000058">
    <property type="protein sequence ID" value="HGV97283.1"/>
    <property type="molecule type" value="Genomic_DNA"/>
</dbReference>
<proteinExistence type="predicted"/>
<comment type="caution">
    <text evidence="1">The sequence shown here is derived from an EMBL/GenBank/DDBJ whole genome shotgun (WGS) entry which is preliminary data.</text>
</comment>
<sequence length="122" mass="14131">MKRIVFFILSSIILVLAQNIDSLSDTLRCKREVVYRDAWFAQDKLLHFSVSASIVGLSYHTLVCRLKRDENQGMVYSISFTALIGLGKELYDKKKKRHFSFKDLLWDGIGITAGYFAFIHEY</sequence>
<name>A0A7C4TGI9_UNCW3</name>
<gene>
    <name evidence="1" type="ORF">ENV60_03175</name>
</gene>
<organism evidence="1">
    <name type="scientific">candidate division WOR-3 bacterium</name>
    <dbReference type="NCBI Taxonomy" id="2052148"/>
    <lineage>
        <taxon>Bacteria</taxon>
        <taxon>Bacteria division WOR-3</taxon>
    </lineage>
</organism>
<dbReference type="AlphaFoldDB" id="A0A7C4TGI9"/>
<protein>
    <recommendedName>
        <fullName evidence="2">DUF2279 domain-containing protein</fullName>
    </recommendedName>
</protein>
<reference evidence="1" key="1">
    <citation type="journal article" date="2020" name="mSystems">
        <title>Genome- and Community-Level Interaction Insights into Carbon Utilization and Element Cycling Functions of Hydrothermarchaeota in Hydrothermal Sediment.</title>
        <authorList>
            <person name="Zhou Z."/>
            <person name="Liu Y."/>
            <person name="Xu W."/>
            <person name="Pan J."/>
            <person name="Luo Z.H."/>
            <person name="Li M."/>
        </authorList>
    </citation>
    <scope>NUCLEOTIDE SEQUENCE [LARGE SCALE GENOMIC DNA]</scope>
    <source>
        <strain evidence="1">SpSt-774</strain>
    </source>
</reference>
<evidence type="ECO:0000313" key="1">
    <source>
        <dbReference type="EMBL" id="HGV97283.1"/>
    </source>
</evidence>
<evidence type="ECO:0008006" key="2">
    <source>
        <dbReference type="Google" id="ProtNLM"/>
    </source>
</evidence>
<accession>A0A7C4TGI9</accession>